<feature type="compositionally biased region" description="Pro residues" evidence="2">
    <location>
        <begin position="716"/>
        <end position="727"/>
    </location>
</feature>
<feature type="compositionally biased region" description="Low complexity" evidence="2">
    <location>
        <begin position="448"/>
        <end position="457"/>
    </location>
</feature>
<comment type="caution">
    <text evidence="4">The sequence shown here is derived from an EMBL/GenBank/DDBJ whole genome shotgun (WGS) entry which is preliminary data.</text>
</comment>
<dbReference type="GO" id="GO:0008270">
    <property type="term" value="F:zinc ion binding"/>
    <property type="evidence" value="ECO:0007669"/>
    <property type="project" value="UniProtKB-KW"/>
</dbReference>
<gene>
    <name evidence="4" type="ORF">QYE76_065987</name>
</gene>
<dbReference type="GO" id="GO:0003676">
    <property type="term" value="F:nucleic acid binding"/>
    <property type="evidence" value="ECO:0007669"/>
    <property type="project" value="InterPro"/>
</dbReference>
<dbReference type="PROSITE" id="PS50158">
    <property type="entry name" value="ZF_CCHC"/>
    <property type="match status" value="1"/>
</dbReference>
<proteinExistence type="predicted"/>
<dbReference type="PANTHER" id="PTHR47481">
    <property type="match status" value="1"/>
</dbReference>
<keyword evidence="1" id="KW-0863">Zinc-finger</keyword>
<dbReference type="CDD" id="cd09272">
    <property type="entry name" value="RNase_HI_RT_Ty1"/>
    <property type="match status" value="1"/>
</dbReference>
<evidence type="ECO:0000256" key="1">
    <source>
        <dbReference type="PROSITE-ProRule" id="PRU00047"/>
    </source>
</evidence>
<reference evidence="4" key="1">
    <citation type="submission" date="2023-07" db="EMBL/GenBank/DDBJ databases">
        <title>A chromosome-level genome assembly of Lolium multiflorum.</title>
        <authorList>
            <person name="Chen Y."/>
            <person name="Copetti D."/>
            <person name="Kolliker R."/>
            <person name="Studer B."/>
        </authorList>
    </citation>
    <scope>NUCLEOTIDE SEQUENCE</scope>
    <source>
        <strain evidence="4">02402/16</strain>
        <tissue evidence="4">Leaf</tissue>
    </source>
</reference>
<keyword evidence="5" id="KW-1185">Reference proteome</keyword>
<feature type="compositionally biased region" description="Low complexity" evidence="2">
    <location>
        <begin position="728"/>
        <end position="741"/>
    </location>
</feature>
<name>A0AAD8WBN9_LOLMU</name>
<feature type="compositionally biased region" description="Polar residues" evidence="2">
    <location>
        <begin position="599"/>
        <end position="610"/>
    </location>
</feature>
<feature type="compositionally biased region" description="Low complexity" evidence="2">
    <location>
        <begin position="706"/>
        <end position="715"/>
    </location>
</feature>
<dbReference type="SUPFAM" id="SSF56672">
    <property type="entry name" value="DNA/RNA polymerases"/>
    <property type="match status" value="1"/>
</dbReference>
<evidence type="ECO:0000256" key="2">
    <source>
        <dbReference type="SAM" id="MobiDB-lite"/>
    </source>
</evidence>
<feature type="region of interest" description="Disordered" evidence="2">
    <location>
        <begin position="1"/>
        <end position="54"/>
    </location>
</feature>
<keyword evidence="1" id="KW-0862">Zinc</keyword>
<feature type="compositionally biased region" description="Low complexity" evidence="2">
    <location>
        <begin position="632"/>
        <end position="643"/>
    </location>
</feature>
<evidence type="ECO:0000259" key="3">
    <source>
        <dbReference type="PROSITE" id="PS50158"/>
    </source>
</evidence>
<sequence>MLPRRHDHLVRRQRCAAPTRPWQQAHPHRQSRAAGPAQSSILSSTTPSLQQSSLAPHGRLHAACSALVTFSEACSTAAPSTSGTSSMTPIAAATCSFAAAAARLSRFRPIVAGAMTTSATSGLSSSGFLPASLAALLNRPLDVAAAATMPQEGTLSVGSLFVNPPSTSPATQLQIASEPASSSTAAATGPLATSLAPPPVAPGPVVQPVVLPPAAQDAFATLPPPYHFGNHITIKLTPDNYIFWRAQVLPLLRSHYLMGYVDGSLPCPPALIDSVHGPVVNPAHRVWTAQDQANLSSIQGSLSPTVAGMVVFAATSCEAWKTLESSFSAQSQARANSLRRELGECEKLDMSAKDYYNKVRGLADTLASIGQPLSDSEFNSYVVNGLDEEYDGLVEVMEDRSTPMPPHMLYAKLLRTEQRVEARPGRRSGGAHSDPSANIAHKGGARTAPPSSQGKSPAPAPPAPASSPGYGGGRPQRTCQLCGRDGHVASKCHRRFQRSFLGLGNDGRDTRNNARQAAMADRPAPQGQQGQTQSYSVDPAWYMDTGATDHLTSELNKLHTRDTYHGSDKVHTANGAGIGRGARLELLDEVPSPSPDPMQASSMGVASSSPAVVHGLGDYARHAPADDDRPASADPAHMHAVASPAPPHVDHPDVHGLGSCTRHAQADGDQAPGSPTSPSSAPAFSRADAGSVPGSPLRPASPTLRSSSPPQASPASSPPPSPSPSPGSNPASTATTAAPSAPLRPHTRSRSGIFRPKERTDGTVAWYAACMTAAIADPTAEPRTYQAAMSIPHWRAAMEQEYQALLRNETWTLVPPPPRVNIIDSKWVFKVKKHSDGSIERYKARLVARGFRQRFGLDYADTFSPVVKPTTIRLLLSLAVTRGWSLRQLDVQNAFLHGLLEEEVYMRQPPGFVDPDHPTHICRLTKALYGLKQAPRAWHARLGSALRAHGFVPSTADSSLFLLQTPKVTMYFLVYVDDIILISSSVLASDALIASLGKDFAVKDLGTLHYFLGLEVAPCASGLIMTQKKYSLDILRRAGMLKCKPTATPMSSTDKITAVGGVLLTSDEATEYRSIVGGLQYLTITRPDISYAVNRVCQYLHTPRDTHWAAVKRILRYVQSTLSHGLHIRPTPSGVLSAYSDADWAGSPDDRRSTGGYAVFFGSNLIAWSARKQATVSRSSTEAEYKAVANATAELIWIGHPRGLCRFPPPTYCLTTPSCPPGVCSTASRRVLGGGLLPGSARDGHRRWCSASASPRQCSRRPYAVVHGSCLARCPHGGHRIAGVAAAFCERAWRRVWHG</sequence>
<feature type="region of interest" description="Disordered" evidence="2">
    <location>
        <begin position="501"/>
        <end position="532"/>
    </location>
</feature>
<feature type="region of interest" description="Disordered" evidence="2">
    <location>
        <begin position="588"/>
        <end position="757"/>
    </location>
</feature>
<keyword evidence="1" id="KW-0479">Metal-binding</keyword>
<feature type="compositionally biased region" description="Basic and acidic residues" evidence="2">
    <location>
        <begin position="619"/>
        <end position="631"/>
    </location>
</feature>
<evidence type="ECO:0000313" key="5">
    <source>
        <dbReference type="Proteomes" id="UP001231189"/>
    </source>
</evidence>
<dbReference type="Pfam" id="PF07727">
    <property type="entry name" value="RVT_2"/>
    <property type="match status" value="1"/>
</dbReference>
<dbReference type="InterPro" id="IPR001878">
    <property type="entry name" value="Znf_CCHC"/>
</dbReference>
<dbReference type="InterPro" id="IPR013103">
    <property type="entry name" value="RVT_2"/>
</dbReference>
<organism evidence="4 5">
    <name type="scientific">Lolium multiflorum</name>
    <name type="common">Italian ryegrass</name>
    <name type="synonym">Lolium perenne subsp. multiflorum</name>
    <dbReference type="NCBI Taxonomy" id="4521"/>
    <lineage>
        <taxon>Eukaryota</taxon>
        <taxon>Viridiplantae</taxon>
        <taxon>Streptophyta</taxon>
        <taxon>Embryophyta</taxon>
        <taxon>Tracheophyta</taxon>
        <taxon>Spermatophyta</taxon>
        <taxon>Magnoliopsida</taxon>
        <taxon>Liliopsida</taxon>
        <taxon>Poales</taxon>
        <taxon>Poaceae</taxon>
        <taxon>BOP clade</taxon>
        <taxon>Pooideae</taxon>
        <taxon>Poodae</taxon>
        <taxon>Poeae</taxon>
        <taxon>Poeae Chloroplast Group 2 (Poeae type)</taxon>
        <taxon>Loliodinae</taxon>
        <taxon>Loliinae</taxon>
        <taxon>Lolium</taxon>
    </lineage>
</organism>
<dbReference type="Pfam" id="PF14223">
    <property type="entry name" value="Retrotran_gag_2"/>
    <property type="match status" value="1"/>
</dbReference>
<evidence type="ECO:0000313" key="4">
    <source>
        <dbReference type="EMBL" id="KAK1648182.1"/>
    </source>
</evidence>
<dbReference type="PANTHER" id="PTHR47481:SF31">
    <property type="entry name" value="OS01G0873500 PROTEIN"/>
    <property type="match status" value="1"/>
</dbReference>
<accession>A0AAD8WBN9</accession>
<dbReference type="InterPro" id="IPR043502">
    <property type="entry name" value="DNA/RNA_pol_sf"/>
</dbReference>
<feature type="domain" description="CCHC-type" evidence="3">
    <location>
        <begin position="479"/>
        <end position="492"/>
    </location>
</feature>
<feature type="region of interest" description="Disordered" evidence="2">
    <location>
        <begin position="418"/>
        <end position="477"/>
    </location>
</feature>
<protein>
    <recommendedName>
        <fullName evidence="3">CCHC-type domain-containing protein</fullName>
    </recommendedName>
</protein>
<feature type="compositionally biased region" description="Low complexity" evidence="2">
    <location>
        <begin position="671"/>
        <end position="689"/>
    </location>
</feature>
<feature type="compositionally biased region" description="Basic residues" evidence="2">
    <location>
        <begin position="1"/>
        <end position="14"/>
    </location>
</feature>
<dbReference type="EMBL" id="JAUUTY010000004">
    <property type="protein sequence ID" value="KAK1648182.1"/>
    <property type="molecule type" value="Genomic_DNA"/>
</dbReference>
<dbReference type="Proteomes" id="UP001231189">
    <property type="component" value="Unassembled WGS sequence"/>
</dbReference>
<feature type="compositionally biased region" description="Low complexity" evidence="2">
    <location>
        <begin position="38"/>
        <end position="54"/>
    </location>
</feature>